<keyword evidence="2" id="KW-0808">Transferase</keyword>
<dbReference type="InterPro" id="IPR018485">
    <property type="entry name" value="FGGY_C"/>
</dbReference>
<dbReference type="EMBL" id="BLPG01000001">
    <property type="protein sequence ID" value="GFJ87015.1"/>
    <property type="molecule type" value="Genomic_DNA"/>
</dbReference>
<dbReference type="GO" id="GO:0016301">
    <property type="term" value="F:kinase activity"/>
    <property type="evidence" value="ECO:0007669"/>
    <property type="project" value="UniProtKB-KW"/>
</dbReference>
<keyword evidence="3 6" id="KW-0418">Kinase</keyword>
<dbReference type="CDD" id="cd07802">
    <property type="entry name" value="ASKHA_NBD_FGGY_EcLyxK-like"/>
    <property type="match status" value="1"/>
</dbReference>
<dbReference type="AlphaFoldDB" id="A0A6V8L2T4"/>
<dbReference type="Proteomes" id="UP000482960">
    <property type="component" value="Unassembled WGS sequence"/>
</dbReference>
<organism evidence="6 7">
    <name type="scientific">Phytohabitans rumicis</name>
    <dbReference type="NCBI Taxonomy" id="1076125"/>
    <lineage>
        <taxon>Bacteria</taxon>
        <taxon>Bacillati</taxon>
        <taxon>Actinomycetota</taxon>
        <taxon>Actinomycetes</taxon>
        <taxon>Micromonosporales</taxon>
        <taxon>Micromonosporaceae</taxon>
    </lineage>
</organism>
<evidence type="ECO:0000313" key="6">
    <source>
        <dbReference type="EMBL" id="GFJ87015.1"/>
    </source>
</evidence>
<evidence type="ECO:0000256" key="1">
    <source>
        <dbReference type="ARBA" id="ARBA00009156"/>
    </source>
</evidence>
<reference evidence="6 7" key="2">
    <citation type="submission" date="2020-03" db="EMBL/GenBank/DDBJ databases">
        <authorList>
            <person name="Ichikawa N."/>
            <person name="Kimura A."/>
            <person name="Kitahashi Y."/>
            <person name="Uohara A."/>
        </authorList>
    </citation>
    <scope>NUCLEOTIDE SEQUENCE [LARGE SCALE GENOMIC DNA]</scope>
    <source>
        <strain evidence="6 7">NBRC 108638</strain>
    </source>
</reference>
<comment type="caution">
    <text evidence="6">The sequence shown here is derived from an EMBL/GenBank/DDBJ whole genome shotgun (WGS) entry which is preliminary data.</text>
</comment>
<dbReference type="InterPro" id="IPR043129">
    <property type="entry name" value="ATPase_NBD"/>
</dbReference>
<keyword evidence="7" id="KW-1185">Reference proteome</keyword>
<dbReference type="RefSeq" id="WP_173073784.1">
    <property type="nucleotide sequence ID" value="NZ_BAABJB010000031.1"/>
</dbReference>
<dbReference type="PANTHER" id="PTHR43095">
    <property type="entry name" value="SUGAR KINASE"/>
    <property type="match status" value="1"/>
</dbReference>
<sequence length="493" mass="52598">MTGYLLGIDAGQTVTKAALFDTNGHEIAVASAETRTTSPAPRWQERDMNEAWTQTAEAIRRCLDNAAVDTTSVRGVGVCAHGDGLYLVDADLRPVRPAILATDSRAQRYADRYRHDDALLRLTGQAPAPYNPAPMLAWLRDHEPQALRRARWTLFCKDWIRLRLTGEVATDPSDASAFCTDLHTQTWSRHALRVFGLSDMEPLLPVIAPSAAQVGAVTPAAAQQTGLAAGTPVVTGAHDVDAAALGIGAAEAGTLSMVLGTFSINQVVADTPVTDPRWQARPFLRPAQWLHMSTSPSGASNLEWAVRQWGPLDADGAPAYESAIAEAVAARHSPTYLPFLYGAPYGVGVSAAFTGVRGWHTRGDLLRGVLEGVVFNHRWHVDALADSFDVRSRPARVCGGGARSAAWTQMLADALDTSIEVTDAAEAGARGAALLAGVGAGVFGGLDDAVARSVRVIRSHTPNPDETARLEAGYARYRRVVDALADLETEEDS</sequence>
<evidence type="ECO:0000313" key="7">
    <source>
        <dbReference type="Proteomes" id="UP000482960"/>
    </source>
</evidence>
<dbReference type="InterPro" id="IPR018484">
    <property type="entry name" value="FGGY_N"/>
</dbReference>
<evidence type="ECO:0000256" key="3">
    <source>
        <dbReference type="ARBA" id="ARBA00022777"/>
    </source>
</evidence>
<evidence type="ECO:0000259" key="4">
    <source>
        <dbReference type="Pfam" id="PF00370"/>
    </source>
</evidence>
<protein>
    <submittedName>
        <fullName evidence="6">Carbohydrate kinase</fullName>
    </submittedName>
</protein>
<name>A0A6V8L2T4_9ACTN</name>
<feature type="domain" description="Carbohydrate kinase FGGY N-terminal" evidence="4">
    <location>
        <begin position="4"/>
        <end position="246"/>
    </location>
</feature>
<dbReference type="Pfam" id="PF00370">
    <property type="entry name" value="FGGY_N"/>
    <property type="match status" value="1"/>
</dbReference>
<dbReference type="InterPro" id="IPR000577">
    <property type="entry name" value="Carb_kinase_FGGY"/>
</dbReference>
<proteinExistence type="inferred from homology"/>
<reference evidence="6 7" key="1">
    <citation type="submission" date="2020-03" db="EMBL/GenBank/DDBJ databases">
        <title>Whole genome shotgun sequence of Phytohabitans rumicis NBRC 108638.</title>
        <authorList>
            <person name="Komaki H."/>
            <person name="Tamura T."/>
        </authorList>
    </citation>
    <scope>NUCLEOTIDE SEQUENCE [LARGE SCALE GENOMIC DNA]</scope>
    <source>
        <strain evidence="6 7">NBRC 108638</strain>
    </source>
</reference>
<comment type="similarity">
    <text evidence="1">Belongs to the FGGY kinase family.</text>
</comment>
<gene>
    <name evidence="6" type="ORF">Prum_006570</name>
</gene>
<dbReference type="GO" id="GO:0005975">
    <property type="term" value="P:carbohydrate metabolic process"/>
    <property type="evidence" value="ECO:0007669"/>
    <property type="project" value="InterPro"/>
</dbReference>
<dbReference type="PANTHER" id="PTHR43095:SF3">
    <property type="entry name" value="L-XYLULOSE_3-KETO-L-GULONATE KINASE"/>
    <property type="match status" value="1"/>
</dbReference>
<dbReference type="PIRSF" id="PIRSF000538">
    <property type="entry name" value="GlpK"/>
    <property type="match status" value="1"/>
</dbReference>
<dbReference type="InterPro" id="IPR050406">
    <property type="entry name" value="FGGY_Carb_Kinase"/>
</dbReference>
<dbReference type="Pfam" id="PF02782">
    <property type="entry name" value="FGGY_C"/>
    <property type="match status" value="1"/>
</dbReference>
<accession>A0A6V8L2T4</accession>
<evidence type="ECO:0000256" key="2">
    <source>
        <dbReference type="ARBA" id="ARBA00022679"/>
    </source>
</evidence>
<dbReference type="SUPFAM" id="SSF53067">
    <property type="entry name" value="Actin-like ATPase domain"/>
    <property type="match status" value="2"/>
</dbReference>
<feature type="domain" description="Carbohydrate kinase FGGY C-terminal" evidence="5">
    <location>
        <begin position="256"/>
        <end position="439"/>
    </location>
</feature>
<dbReference type="Gene3D" id="3.30.420.40">
    <property type="match status" value="2"/>
</dbReference>
<evidence type="ECO:0000259" key="5">
    <source>
        <dbReference type="Pfam" id="PF02782"/>
    </source>
</evidence>